<proteinExistence type="predicted"/>
<dbReference type="EMBL" id="PYOU01000004">
    <property type="protein sequence ID" value="PSX11382.1"/>
    <property type="molecule type" value="Genomic_DNA"/>
</dbReference>
<evidence type="ECO:0000256" key="1">
    <source>
        <dbReference type="SAM" id="Phobius"/>
    </source>
</evidence>
<feature type="transmembrane region" description="Helical" evidence="1">
    <location>
        <begin position="63"/>
        <end position="82"/>
    </location>
</feature>
<feature type="transmembrane region" description="Helical" evidence="1">
    <location>
        <begin position="89"/>
        <end position="106"/>
    </location>
</feature>
<keyword evidence="1" id="KW-0472">Membrane</keyword>
<protein>
    <submittedName>
        <fullName evidence="2">Uncharacterized protein</fullName>
    </submittedName>
</protein>
<organism evidence="2 3">
    <name type="scientific">Photobacterium angustum</name>
    <dbReference type="NCBI Taxonomy" id="661"/>
    <lineage>
        <taxon>Bacteria</taxon>
        <taxon>Pseudomonadati</taxon>
        <taxon>Pseudomonadota</taxon>
        <taxon>Gammaproteobacteria</taxon>
        <taxon>Vibrionales</taxon>
        <taxon>Vibrionaceae</taxon>
        <taxon>Photobacterium</taxon>
    </lineage>
</organism>
<keyword evidence="1" id="KW-1133">Transmembrane helix</keyword>
<sequence>MGKQDREIIAILKDVFQLNFVKPMKSDHHLRIWMIRMAFAVSVIVISMRGILGLTGHEITPDISLMSNTSITFFFTLLFLHINNEMEDTSIILFVLTWLSLILAVYV</sequence>
<keyword evidence="1" id="KW-0812">Transmembrane</keyword>
<name>A0ABX5H662_PHOAN</name>
<feature type="transmembrane region" description="Helical" evidence="1">
    <location>
        <begin position="32"/>
        <end position="51"/>
    </location>
</feature>
<accession>A0ABX5H662</accession>
<dbReference type="RefSeq" id="WP_045151757.1">
    <property type="nucleotide sequence ID" value="NZ_JZSW01000002.1"/>
</dbReference>
<keyword evidence="3" id="KW-1185">Reference proteome</keyword>
<evidence type="ECO:0000313" key="2">
    <source>
        <dbReference type="EMBL" id="PSX11382.1"/>
    </source>
</evidence>
<gene>
    <name evidence="2" type="ORF">C0W27_06620</name>
</gene>
<comment type="caution">
    <text evidence="2">The sequence shown here is derived from an EMBL/GenBank/DDBJ whole genome shotgun (WGS) entry which is preliminary data.</text>
</comment>
<reference evidence="2 3" key="1">
    <citation type="submission" date="2018-01" db="EMBL/GenBank/DDBJ databases">
        <title>Whole genome sequencing of Histamine producing bacteria.</title>
        <authorList>
            <person name="Butler K."/>
        </authorList>
    </citation>
    <scope>NUCLEOTIDE SEQUENCE [LARGE SCALE GENOMIC DNA]</scope>
    <source>
        <strain evidence="2 3">A6-1</strain>
    </source>
</reference>
<dbReference type="Proteomes" id="UP000240989">
    <property type="component" value="Unassembled WGS sequence"/>
</dbReference>
<evidence type="ECO:0000313" key="3">
    <source>
        <dbReference type="Proteomes" id="UP000240989"/>
    </source>
</evidence>